<feature type="domain" description="N-acetyltransferase" evidence="1">
    <location>
        <begin position="3"/>
        <end position="142"/>
    </location>
</feature>
<dbReference type="InterPro" id="IPR000182">
    <property type="entry name" value="GNAT_dom"/>
</dbReference>
<protein>
    <submittedName>
        <fullName evidence="2">GNAT family N-acetyltransferase</fullName>
    </submittedName>
</protein>
<evidence type="ECO:0000313" key="2">
    <source>
        <dbReference type="EMBL" id="UOX35032.1"/>
    </source>
</evidence>
<dbReference type="Gene3D" id="3.40.630.30">
    <property type="match status" value="1"/>
</dbReference>
<name>A0ABY4HS61_9FLAO</name>
<keyword evidence="3" id="KW-1185">Reference proteome</keyword>
<gene>
    <name evidence="2" type="ORF">LXD69_05840</name>
</gene>
<organism evidence="2 3">
    <name type="scientific">Flavobacterium sediminilitoris</name>
    <dbReference type="NCBI Taxonomy" id="2024526"/>
    <lineage>
        <taxon>Bacteria</taxon>
        <taxon>Pseudomonadati</taxon>
        <taxon>Bacteroidota</taxon>
        <taxon>Flavobacteriia</taxon>
        <taxon>Flavobacteriales</taxon>
        <taxon>Flavobacteriaceae</taxon>
        <taxon>Flavobacterium</taxon>
    </lineage>
</organism>
<reference evidence="2" key="2">
    <citation type="submission" date="2022-04" db="EMBL/GenBank/DDBJ databases">
        <title>Complete Genome Sequence of Flavobacterium sediminilitoris YSM-43, Isolated from a Tidal Sediment.</title>
        <authorList>
            <person name="Lee P.A."/>
        </authorList>
    </citation>
    <scope>NUCLEOTIDE SEQUENCE</scope>
    <source>
        <strain evidence="2">YSM-43</strain>
    </source>
</reference>
<dbReference type="RefSeq" id="WP_246918184.1">
    <property type="nucleotide sequence ID" value="NZ_CP090145.1"/>
</dbReference>
<sequence length="142" mass="16612">MLQIVELITKKQMLEQFHVIQQMYPDYTLQKYESLLDEMLPLQYKQVAVIEKDICIGLAGFWIATKLWSGKYLELDNVIVHSSHRSKGIGELIVKYLNQKAAENDCNVLVLDAYTSNYRAQKFFFNHGFVPQGFHFVKHLKK</sequence>
<dbReference type="SUPFAM" id="SSF55729">
    <property type="entry name" value="Acyl-CoA N-acyltransferases (Nat)"/>
    <property type="match status" value="1"/>
</dbReference>
<dbReference type="Pfam" id="PF00583">
    <property type="entry name" value="Acetyltransf_1"/>
    <property type="match status" value="1"/>
</dbReference>
<dbReference type="EMBL" id="CP090145">
    <property type="protein sequence ID" value="UOX35032.1"/>
    <property type="molecule type" value="Genomic_DNA"/>
</dbReference>
<dbReference type="CDD" id="cd04301">
    <property type="entry name" value="NAT_SF"/>
    <property type="match status" value="1"/>
</dbReference>
<reference evidence="2" key="1">
    <citation type="submission" date="2021-12" db="EMBL/GenBank/DDBJ databases">
        <authorList>
            <person name="Cha I.-T."/>
            <person name="Lee K.-E."/>
            <person name="Park S.-J."/>
        </authorList>
    </citation>
    <scope>NUCLEOTIDE SEQUENCE</scope>
    <source>
        <strain evidence="2">YSM-43</strain>
    </source>
</reference>
<evidence type="ECO:0000313" key="3">
    <source>
        <dbReference type="Proteomes" id="UP000830454"/>
    </source>
</evidence>
<accession>A0ABY4HS61</accession>
<evidence type="ECO:0000259" key="1">
    <source>
        <dbReference type="PROSITE" id="PS51186"/>
    </source>
</evidence>
<dbReference type="InterPro" id="IPR016181">
    <property type="entry name" value="Acyl_CoA_acyltransferase"/>
</dbReference>
<dbReference type="PROSITE" id="PS51186">
    <property type="entry name" value="GNAT"/>
    <property type="match status" value="1"/>
</dbReference>
<dbReference type="Proteomes" id="UP000830454">
    <property type="component" value="Chromosome"/>
</dbReference>
<proteinExistence type="predicted"/>